<reference evidence="2 3" key="1">
    <citation type="submission" date="2016-10" db="EMBL/GenBank/DDBJ databases">
        <authorList>
            <person name="de Groot N.N."/>
        </authorList>
    </citation>
    <scope>NUCLEOTIDE SEQUENCE [LARGE SCALE GENOMIC DNA]</scope>
    <source>
        <strain evidence="2 3">DSM 26130</strain>
    </source>
</reference>
<dbReference type="InterPro" id="IPR038725">
    <property type="entry name" value="YdaG_split_barrel_FMN-bd"/>
</dbReference>
<name>A0A1I1IC75_9BACT</name>
<dbReference type="RefSeq" id="WP_093823276.1">
    <property type="nucleotide sequence ID" value="NZ_FOLQ01000001.1"/>
</dbReference>
<evidence type="ECO:0000313" key="2">
    <source>
        <dbReference type="EMBL" id="SFC33834.1"/>
    </source>
</evidence>
<dbReference type="InterPro" id="IPR052917">
    <property type="entry name" value="Stress-Dev_Protein"/>
</dbReference>
<gene>
    <name evidence="2" type="ORF">SAMN05216167_101906</name>
</gene>
<protein>
    <submittedName>
        <fullName evidence="2">General stress protein 26</fullName>
    </submittedName>
</protein>
<dbReference type="EMBL" id="FOLQ01000001">
    <property type="protein sequence ID" value="SFC33834.1"/>
    <property type="molecule type" value="Genomic_DNA"/>
</dbReference>
<dbReference type="Proteomes" id="UP000198598">
    <property type="component" value="Unassembled WGS sequence"/>
</dbReference>
<dbReference type="OrthoDB" id="1432662at2"/>
<proteinExistence type="predicted"/>
<evidence type="ECO:0000313" key="3">
    <source>
        <dbReference type="Proteomes" id="UP000198598"/>
    </source>
</evidence>
<dbReference type="SUPFAM" id="SSF50475">
    <property type="entry name" value="FMN-binding split barrel"/>
    <property type="match status" value="1"/>
</dbReference>
<dbReference type="AlphaFoldDB" id="A0A1I1IC75"/>
<dbReference type="Gene3D" id="2.30.110.10">
    <property type="entry name" value="Electron Transport, Fmn-binding Protein, Chain A"/>
    <property type="match status" value="1"/>
</dbReference>
<dbReference type="PANTHER" id="PTHR34818">
    <property type="entry name" value="PROTEIN BLI-3"/>
    <property type="match status" value="1"/>
</dbReference>
<organism evidence="2 3">
    <name type="scientific">Spirosoma endophyticum</name>
    <dbReference type="NCBI Taxonomy" id="662367"/>
    <lineage>
        <taxon>Bacteria</taxon>
        <taxon>Pseudomonadati</taxon>
        <taxon>Bacteroidota</taxon>
        <taxon>Cytophagia</taxon>
        <taxon>Cytophagales</taxon>
        <taxon>Cytophagaceae</taxon>
        <taxon>Spirosoma</taxon>
    </lineage>
</organism>
<dbReference type="STRING" id="662367.SAMN05216167_101906"/>
<keyword evidence="3" id="KW-1185">Reference proteome</keyword>
<accession>A0A1I1IC75</accession>
<dbReference type="Pfam" id="PF16242">
    <property type="entry name" value="Pyrid_ox_like"/>
    <property type="match status" value="1"/>
</dbReference>
<dbReference type="PANTHER" id="PTHR34818:SF1">
    <property type="entry name" value="PROTEIN BLI-3"/>
    <property type="match status" value="1"/>
</dbReference>
<evidence type="ECO:0000259" key="1">
    <source>
        <dbReference type="Pfam" id="PF16242"/>
    </source>
</evidence>
<dbReference type="InterPro" id="IPR012349">
    <property type="entry name" value="Split_barrel_FMN-bd"/>
</dbReference>
<sequence>MDSINQQQPEENHKDLAGTEAGKKIKELVGKSSTCYFCTKITTGEPLKTRPMSVQKVDEDGSFWFLSASDSHKNADIQTDSQVHLLFQGSDYSDFLSVYGSATISTDKELIKELWEPVLKTWFTEGIDDPRITVIKVDTQEGYYWDNKHGNAVAFVKMAAGAILGKTLDDSIEGKLTV</sequence>
<feature type="domain" description="General stress protein FMN-binding split barrel" evidence="1">
    <location>
        <begin position="21"/>
        <end position="169"/>
    </location>
</feature>